<name>A0ACB9SLG1_HOLOL</name>
<sequence length="493" mass="56405">MALLNETEEIIKCFEKDEVYYDTNDSEISKFYAGKSVFVTGGTGFLGKLLVEKLLRACPDINSILMLVRAKKGKDSHTRMDEIFNDVVYEKLSKIQPKFRHKIVLVVGDVSLPGLGISIEDRRLITEKTVEPSTREMLNLAKECKNFESFVHVSTAFSHCPKNIIDEKLYDIPYDADRIIQICNATPPEMLEKITQDLLGEWPNTYVFTKAIAEDIIRKSNLQLPICIVRPAIVIPTYKEPLRSWIDNVYGATGIAVGAGVGLIRVANIDKNVKAEIVPADYVINCIIGASYKTTTERKGEIVVYNYVASPENVITWSKYMHLCETYGVRTPTMRCLWIYTLVLIRNKFLYTLYAALFHMVPAFFMDLGLTIVGKKPQMISVYRKIHTFAETIAYFGNRSFDIKNKNTQSLYDGLSEADKKLFPFSMAKLNWLDYFKTHCLGFRIYLVKDDVSTIPQAQKRYFRLQLAHRALKIVAFLIILRLVYGLISYLFL</sequence>
<gene>
    <name evidence="1" type="ORF">MML48_9g00000529</name>
</gene>
<evidence type="ECO:0000313" key="1">
    <source>
        <dbReference type="EMBL" id="KAI4454834.1"/>
    </source>
</evidence>
<proteinExistence type="predicted"/>
<keyword evidence="2" id="KW-1185">Reference proteome</keyword>
<organism evidence="1 2">
    <name type="scientific">Holotrichia oblita</name>
    <name type="common">Chafer beetle</name>
    <dbReference type="NCBI Taxonomy" id="644536"/>
    <lineage>
        <taxon>Eukaryota</taxon>
        <taxon>Metazoa</taxon>
        <taxon>Ecdysozoa</taxon>
        <taxon>Arthropoda</taxon>
        <taxon>Hexapoda</taxon>
        <taxon>Insecta</taxon>
        <taxon>Pterygota</taxon>
        <taxon>Neoptera</taxon>
        <taxon>Endopterygota</taxon>
        <taxon>Coleoptera</taxon>
        <taxon>Polyphaga</taxon>
        <taxon>Scarabaeiformia</taxon>
        <taxon>Scarabaeidae</taxon>
        <taxon>Melolonthinae</taxon>
        <taxon>Holotrichia</taxon>
    </lineage>
</organism>
<evidence type="ECO:0000313" key="2">
    <source>
        <dbReference type="Proteomes" id="UP001056778"/>
    </source>
</evidence>
<protein>
    <submittedName>
        <fullName evidence="1">Male sterility protein 2-related</fullName>
    </submittedName>
</protein>
<dbReference type="Proteomes" id="UP001056778">
    <property type="component" value="Chromosome 9"/>
</dbReference>
<accession>A0ACB9SLG1</accession>
<reference evidence="1" key="1">
    <citation type="submission" date="2022-04" db="EMBL/GenBank/DDBJ databases">
        <title>Chromosome-scale genome assembly of Holotrichia oblita Faldermann.</title>
        <authorList>
            <person name="Rongchong L."/>
        </authorList>
    </citation>
    <scope>NUCLEOTIDE SEQUENCE</scope>
    <source>
        <strain evidence="1">81SQS9</strain>
    </source>
</reference>
<comment type="caution">
    <text evidence="1">The sequence shown here is derived from an EMBL/GenBank/DDBJ whole genome shotgun (WGS) entry which is preliminary data.</text>
</comment>
<dbReference type="EMBL" id="CM043023">
    <property type="protein sequence ID" value="KAI4454834.1"/>
    <property type="molecule type" value="Genomic_DNA"/>
</dbReference>